<protein>
    <submittedName>
        <fullName evidence="1">ABC transporter substrate-binding protein</fullName>
    </submittedName>
</protein>
<dbReference type="SUPFAM" id="SSF53850">
    <property type="entry name" value="Periplasmic binding protein-like II"/>
    <property type="match status" value="1"/>
</dbReference>
<name>A0A540VKV8_9CHLR</name>
<sequence length="417" mass="46208">MNRTRWIFVAILAIALLIVGASLALRSPGNTATAGFTVDRPEQVTIRILTALPVEPWVRSAAAAFNDGNHTLEGATIRVEIVAVDGLTALGRWDRNEYGALGPDQRPEDLTEAERQALADFPTAWIPDSRYLVELANASYKERLGRDVFLTDGEYRARPIAISLFAWGVYETRAQVLLDHFGEINWQTIHDAAIAKGGWPELGGKPEWGYFKLVVPDPSKNVGGLAAMIAMAGEYYGRTDISVADVTNPDFQAWLAELMGAVTDFSSASAYTAEDFALFGYSVGDGGQLLESDLLQNMQGILTRWDDPLQIYYPTYVTWFDFPFTVWVGPETSALQKNAALAFQRFLLSEEQQKAALAYGLRPANPNVPVDATEESLFVKWQDRGVLPVVERTAAMRNPDRDVLLALLRWFELNVAR</sequence>
<dbReference type="Proteomes" id="UP000317371">
    <property type="component" value="Unassembled WGS sequence"/>
</dbReference>
<accession>A0A540VKV8</accession>
<dbReference type="RefSeq" id="WP_141608570.1">
    <property type="nucleotide sequence ID" value="NZ_VIGC02000003.1"/>
</dbReference>
<dbReference type="AlphaFoldDB" id="A0A540VKV8"/>
<dbReference type="OrthoDB" id="138542at2"/>
<evidence type="ECO:0000313" key="1">
    <source>
        <dbReference type="EMBL" id="TQE97377.1"/>
    </source>
</evidence>
<gene>
    <name evidence="1" type="ORF">FKZ61_02880</name>
</gene>
<organism evidence="1 2">
    <name type="scientific">Litorilinea aerophila</name>
    <dbReference type="NCBI Taxonomy" id="1204385"/>
    <lineage>
        <taxon>Bacteria</taxon>
        <taxon>Bacillati</taxon>
        <taxon>Chloroflexota</taxon>
        <taxon>Caldilineae</taxon>
        <taxon>Caldilineales</taxon>
        <taxon>Caldilineaceae</taxon>
        <taxon>Litorilinea</taxon>
    </lineage>
</organism>
<evidence type="ECO:0000313" key="2">
    <source>
        <dbReference type="Proteomes" id="UP000317371"/>
    </source>
</evidence>
<dbReference type="InParanoid" id="A0A540VKV8"/>
<dbReference type="EMBL" id="VIGC01000003">
    <property type="protein sequence ID" value="TQE97377.1"/>
    <property type="molecule type" value="Genomic_DNA"/>
</dbReference>
<reference evidence="1 2" key="1">
    <citation type="submission" date="2019-06" db="EMBL/GenBank/DDBJ databases">
        <title>Genome sequence of Litorilinea aerophila BAA-2444.</title>
        <authorList>
            <person name="Maclea K.S."/>
            <person name="Maurais E.G."/>
            <person name="Iannazzi L.C."/>
        </authorList>
    </citation>
    <scope>NUCLEOTIDE SEQUENCE [LARGE SCALE GENOMIC DNA]</scope>
    <source>
        <strain evidence="1 2">ATCC BAA-2444</strain>
    </source>
</reference>
<comment type="caution">
    <text evidence="1">The sequence shown here is derived from an EMBL/GenBank/DDBJ whole genome shotgun (WGS) entry which is preliminary data.</text>
</comment>
<proteinExistence type="predicted"/>
<keyword evidence="2" id="KW-1185">Reference proteome</keyword>